<comment type="caution">
    <text evidence="2">The sequence shown here is derived from an EMBL/GenBank/DDBJ whole genome shotgun (WGS) entry which is preliminary data.</text>
</comment>
<dbReference type="PATRIC" id="fig|1125699.3.peg.714"/>
<dbReference type="OrthoDB" id="9811244at2"/>
<protein>
    <submittedName>
        <fullName evidence="2">Uncharacterized protein</fullName>
    </submittedName>
</protein>
<keyword evidence="3" id="KW-1185">Reference proteome</keyword>
<proteinExistence type="inferred from homology"/>
<dbReference type="HOGENOM" id="CLU_130332_4_1_12"/>
<dbReference type="PANTHER" id="PTHR33677">
    <property type="entry name" value="TRANSCRIPTIONAL REPRESSOR FRMR-RELATED"/>
    <property type="match status" value="1"/>
</dbReference>
<accession>S3L0U0</accession>
<name>S3L0U0_TREMA</name>
<dbReference type="Pfam" id="PF02583">
    <property type="entry name" value="Trns_repr_metal"/>
    <property type="match status" value="1"/>
</dbReference>
<evidence type="ECO:0000256" key="1">
    <source>
        <dbReference type="ARBA" id="ARBA00005260"/>
    </source>
</evidence>
<dbReference type="Proteomes" id="UP000014541">
    <property type="component" value="Unassembled WGS sequence"/>
</dbReference>
<gene>
    <name evidence="2" type="ORF">HMPREF9194_00701</name>
</gene>
<dbReference type="EMBL" id="ATFF01000006">
    <property type="protein sequence ID" value="EPF30384.1"/>
    <property type="molecule type" value="Genomic_DNA"/>
</dbReference>
<evidence type="ECO:0000313" key="2">
    <source>
        <dbReference type="EMBL" id="EPF30384.1"/>
    </source>
</evidence>
<dbReference type="GO" id="GO:0045892">
    <property type="term" value="P:negative regulation of DNA-templated transcription"/>
    <property type="evidence" value="ECO:0007669"/>
    <property type="project" value="UniProtKB-ARBA"/>
</dbReference>
<reference evidence="2 3" key="1">
    <citation type="submission" date="2013-04" db="EMBL/GenBank/DDBJ databases">
        <title>The Genome Sequence of Treponema maltophilum ATCC 51939.</title>
        <authorList>
            <consortium name="The Broad Institute Genomics Platform"/>
            <person name="Earl A."/>
            <person name="Ward D."/>
            <person name="Feldgarden M."/>
            <person name="Gevers D."/>
            <person name="Leonetti C."/>
            <person name="Blanton J.M."/>
            <person name="Dewhirst F.E."/>
            <person name="Izard J."/>
            <person name="Walker B."/>
            <person name="Young S."/>
            <person name="Zeng Q."/>
            <person name="Gargeya S."/>
            <person name="Fitzgerald M."/>
            <person name="Haas B."/>
            <person name="Abouelleil A."/>
            <person name="Allen A.W."/>
            <person name="Alvarado L."/>
            <person name="Arachchi H.M."/>
            <person name="Berlin A.M."/>
            <person name="Chapman S.B."/>
            <person name="Gainer-Dewar J."/>
            <person name="Goldberg J."/>
            <person name="Griggs A."/>
            <person name="Gujja S."/>
            <person name="Hansen M."/>
            <person name="Howarth C."/>
            <person name="Imamovic A."/>
            <person name="Ireland A."/>
            <person name="Larimer J."/>
            <person name="McCowan C."/>
            <person name="Murphy C."/>
            <person name="Pearson M."/>
            <person name="Poon T.W."/>
            <person name="Priest M."/>
            <person name="Roberts A."/>
            <person name="Saif S."/>
            <person name="Shea T."/>
            <person name="Sisk P."/>
            <person name="Sykes S."/>
            <person name="Wortman J."/>
            <person name="Nusbaum C."/>
            <person name="Birren B."/>
        </authorList>
    </citation>
    <scope>NUCLEOTIDE SEQUENCE [LARGE SCALE GENOMIC DNA]</scope>
    <source>
        <strain evidence="2 3">ATCC 51939</strain>
    </source>
</reference>
<dbReference type="eggNOG" id="COG1937">
    <property type="taxonomic scope" value="Bacteria"/>
</dbReference>
<dbReference type="STRING" id="1125699.HMPREF9194_00701"/>
<dbReference type="GO" id="GO:0046872">
    <property type="term" value="F:metal ion binding"/>
    <property type="evidence" value="ECO:0007669"/>
    <property type="project" value="InterPro"/>
</dbReference>
<dbReference type="InterPro" id="IPR038390">
    <property type="entry name" value="Metal_Tscrpt_repr_sf"/>
</dbReference>
<sequence>MMLRKGWELMENHVHDIHGTHGHIHRHIHSDKEKKAVINRLSKAAGHIEAIKRMVENDEDCSQVLIQLAAVRAAINNTGNTVLKNHISHCIVEAVEQGDTEAVKKLNSAIDMFVK</sequence>
<organism evidence="2 3">
    <name type="scientific">Treponema maltophilum ATCC 51939</name>
    <dbReference type="NCBI Taxonomy" id="1125699"/>
    <lineage>
        <taxon>Bacteria</taxon>
        <taxon>Pseudomonadati</taxon>
        <taxon>Spirochaetota</taxon>
        <taxon>Spirochaetia</taxon>
        <taxon>Spirochaetales</taxon>
        <taxon>Treponemataceae</taxon>
        <taxon>Treponema</taxon>
    </lineage>
</organism>
<dbReference type="InterPro" id="IPR003735">
    <property type="entry name" value="Metal_Tscrpt_repr"/>
</dbReference>
<evidence type="ECO:0000313" key="3">
    <source>
        <dbReference type="Proteomes" id="UP000014541"/>
    </source>
</evidence>
<dbReference type="PANTHER" id="PTHR33677:SF3">
    <property type="entry name" value="COPPER-SENSING TRANSCRIPTIONAL REPRESSOR RICR"/>
    <property type="match status" value="1"/>
</dbReference>
<comment type="similarity">
    <text evidence="1">Belongs to the FrmR/RcnR family.</text>
</comment>
<dbReference type="Gene3D" id="1.20.58.1000">
    <property type="entry name" value="Metal-sensitive repressor, helix protomer"/>
    <property type="match status" value="1"/>
</dbReference>
<dbReference type="GO" id="GO:0003677">
    <property type="term" value="F:DNA binding"/>
    <property type="evidence" value="ECO:0007669"/>
    <property type="project" value="InterPro"/>
</dbReference>
<dbReference type="AlphaFoldDB" id="S3L0U0"/>
<dbReference type="CDD" id="cd10158">
    <property type="entry name" value="CsoR-like_DUF156_1"/>
    <property type="match status" value="1"/>
</dbReference>